<evidence type="ECO:0000256" key="5">
    <source>
        <dbReference type="ARBA" id="ARBA00022502"/>
    </source>
</evidence>
<keyword evidence="10 12" id="KW-1133">Transmembrane helix</keyword>
<proteinExistence type="inferred from homology"/>
<dbReference type="GO" id="GO:0005789">
    <property type="term" value="C:endoplasmic reticulum membrane"/>
    <property type="evidence" value="ECO:0007669"/>
    <property type="project" value="UniProtKB-SubCell"/>
</dbReference>
<dbReference type="PANTHER" id="PTHR12468:SF2">
    <property type="entry name" value="GPI MANNOSYLTRANSFERASE 2"/>
    <property type="match status" value="1"/>
</dbReference>
<dbReference type="AlphaFoldDB" id="A0AAN7HGW8"/>
<dbReference type="EMBL" id="MU857624">
    <property type="protein sequence ID" value="KAK4249406.1"/>
    <property type="molecule type" value="Genomic_DNA"/>
</dbReference>
<comment type="pathway">
    <text evidence="2 12">Glycolipid biosynthesis; glycosylphosphatidylinositol-anchor biosynthesis.</text>
</comment>
<feature type="transmembrane region" description="Helical" evidence="12">
    <location>
        <begin position="173"/>
        <end position="190"/>
    </location>
</feature>
<evidence type="ECO:0000256" key="7">
    <source>
        <dbReference type="ARBA" id="ARBA00022679"/>
    </source>
</evidence>
<keyword evidence="7 12" id="KW-0808">Transferase</keyword>
<evidence type="ECO:0000256" key="12">
    <source>
        <dbReference type="RuleBase" id="RU363112"/>
    </source>
</evidence>
<feature type="transmembrane region" description="Helical" evidence="12">
    <location>
        <begin position="21"/>
        <end position="43"/>
    </location>
</feature>
<evidence type="ECO:0000256" key="11">
    <source>
        <dbReference type="ARBA" id="ARBA00023136"/>
    </source>
</evidence>
<evidence type="ECO:0000313" key="13">
    <source>
        <dbReference type="EMBL" id="KAK4249406.1"/>
    </source>
</evidence>
<dbReference type="Proteomes" id="UP001303647">
    <property type="component" value="Unassembled WGS sequence"/>
</dbReference>
<gene>
    <name evidence="13" type="ORF">C7999DRAFT_12785</name>
</gene>
<dbReference type="GO" id="GO:0000009">
    <property type="term" value="F:alpha-1,6-mannosyltransferase activity"/>
    <property type="evidence" value="ECO:0007669"/>
    <property type="project" value="InterPro"/>
</dbReference>
<organism evidence="13 14">
    <name type="scientific">Corynascus novoguineensis</name>
    <dbReference type="NCBI Taxonomy" id="1126955"/>
    <lineage>
        <taxon>Eukaryota</taxon>
        <taxon>Fungi</taxon>
        <taxon>Dikarya</taxon>
        <taxon>Ascomycota</taxon>
        <taxon>Pezizomycotina</taxon>
        <taxon>Sordariomycetes</taxon>
        <taxon>Sordariomycetidae</taxon>
        <taxon>Sordariales</taxon>
        <taxon>Chaetomiaceae</taxon>
        <taxon>Corynascus</taxon>
    </lineage>
</organism>
<dbReference type="Pfam" id="PF04188">
    <property type="entry name" value="Mannosyl_trans2"/>
    <property type="match status" value="1"/>
</dbReference>
<dbReference type="GO" id="GO:0031501">
    <property type="term" value="C:mannosyltransferase complex"/>
    <property type="evidence" value="ECO:0007669"/>
    <property type="project" value="TreeGrafter"/>
</dbReference>
<dbReference type="GO" id="GO:0004376">
    <property type="term" value="F:GPI mannosyltransferase activity"/>
    <property type="evidence" value="ECO:0007669"/>
    <property type="project" value="InterPro"/>
</dbReference>
<evidence type="ECO:0000256" key="2">
    <source>
        <dbReference type="ARBA" id="ARBA00004687"/>
    </source>
</evidence>
<comment type="subcellular location">
    <subcellularLocation>
        <location evidence="1 12">Endoplasmic reticulum membrane</location>
        <topology evidence="1 12">Multi-pass membrane protein</topology>
    </subcellularLocation>
</comment>
<accession>A0AAN7HGW8</accession>
<dbReference type="InterPro" id="IPR007315">
    <property type="entry name" value="PIG-V/Gpi18"/>
</dbReference>
<feature type="transmembrane region" description="Helical" evidence="12">
    <location>
        <begin position="140"/>
        <end position="161"/>
    </location>
</feature>
<keyword evidence="5 12" id="KW-0337">GPI-anchor biosynthesis</keyword>
<reference evidence="13" key="1">
    <citation type="journal article" date="2023" name="Mol. Phylogenet. Evol.">
        <title>Genome-scale phylogeny and comparative genomics of the fungal order Sordariales.</title>
        <authorList>
            <person name="Hensen N."/>
            <person name="Bonometti L."/>
            <person name="Westerberg I."/>
            <person name="Brannstrom I.O."/>
            <person name="Guillou S."/>
            <person name="Cros-Aarteil S."/>
            <person name="Calhoun S."/>
            <person name="Haridas S."/>
            <person name="Kuo A."/>
            <person name="Mondo S."/>
            <person name="Pangilinan J."/>
            <person name="Riley R."/>
            <person name="LaButti K."/>
            <person name="Andreopoulos B."/>
            <person name="Lipzen A."/>
            <person name="Chen C."/>
            <person name="Yan M."/>
            <person name="Daum C."/>
            <person name="Ng V."/>
            <person name="Clum A."/>
            <person name="Steindorff A."/>
            <person name="Ohm R.A."/>
            <person name="Martin F."/>
            <person name="Silar P."/>
            <person name="Natvig D.O."/>
            <person name="Lalanne C."/>
            <person name="Gautier V."/>
            <person name="Ament-Velasquez S.L."/>
            <person name="Kruys A."/>
            <person name="Hutchinson M.I."/>
            <person name="Powell A.J."/>
            <person name="Barry K."/>
            <person name="Miller A.N."/>
            <person name="Grigoriev I.V."/>
            <person name="Debuchy R."/>
            <person name="Gladieux P."/>
            <person name="Hiltunen Thoren M."/>
            <person name="Johannesson H."/>
        </authorList>
    </citation>
    <scope>NUCLEOTIDE SEQUENCE</scope>
    <source>
        <strain evidence="13">CBS 359.72</strain>
    </source>
</reference>
<dbReference type="GO" id="GO:0006506">
    <property type="term" value="P:GPI anchor biosynthetic process"/>
    <property type="evidence" value="ECO:0007669"/>
    <property type="project" value="UniProtKB-KW"/>
</dbReference>
<comment type="caution">
    <text evidence="12">Lacks conserved residue(s) required for the propagation of feature annotation.</text>
</comment>
<evidence type="ECO:0000256" key="9">
    <source>
        <dbReference type="ARBA" id="ARBA00022824"/>
    </source>
</evidence>
<reference evidence="13" key="2">
    <citation type="submission" date="2023-05" db="EMBL/GenBank/DDBJ databases">
        <authorList>
            <consortium name="Lawrence Berkeley National Laboratory"/>
            <person name="Steindorff A."/>
            <person name="Hensen N."/>
            <person name="Bonometti L."/>
            <person name="Westerberg I."/>
            <person name="Brannstrom I.O."/>
            <person name="Guillou S."/>
            <person name="Cros-Aarteil S."/>
            <person name="Calhoun S."/>
            <person name="Haridas S."/>
            <person name="Kuo A."/>
            <person name="Mondo S."/>
            <person name="Pangilinan J."/>
            <person name="Riley R."/>
            <person name="Labutti K."/>
            <person name="Andreopoulos B."/>
            <person name="Lipzen A."/>
            <person name="Chen C."/>
            <person name="Yanf M."/>
            <person name="Daum C."/>
            <person name="Ng V."/>
            <person name="Clum A."/>
            <person name="Ohm R."/>
            <person name="Martin F."/>
            <person name="Silar P."/>
            <person name="Natvig D."/>
            <person name="Lalanne C."/>
            <person name="Gautier V."/>
            <person name="Ament-Velasquez S.L."/>
            <person name="Kruys A."/>
            <person name="Hutchinson M.I."/>
            <person name="Powell A.J."/>
            <person name="Barry K."/>
            <person name="Miller A.N."/>
            <person name="Grigoriev I.V."/>
            <person name="Debuchy R."/>
            <person name="Gladieux P."/>
            <person name="Thoren M.H."/>
            <person name="Johannesson H."/>
        </authorList>
    </citation>
    <scope>NUCLEOTIDE SEQUENCE</scope>
    <source>
        <strain evidence="13">CBS 359.72</strain>
    </source>
</reference>
<keyword evidence="14" id="KW-1185">Reference proteome</keyword>
<evidence type="ECO:0000256" key="3">
    <source>
        <dbReference type="ARBA" id="ARBA00008698"/>
    </source>
</evidence>
<comment type="caution">
    <text evidence="13">The sequence shown here is derived from an EMBL/GenBank/DDBJ whole genome shotgun (WGS) entry which is preliminary data.</text>
</comment>
<name>A0AAN7HGW8_9PEZI</name>
<evidence type="ECO:0000256" key="1">
    <source>
        <dbReference type="ARBA" id="ARBA00004477"/>
    </source>
</evidence>
<feature type="transmembrane region" description="Helical" evidence="12">
    <location>
        <begin position="331"/>
        <end position="352"/>
    </location>
</feature>
<evidence type="ECO:0000313" key="14">
    <source>
        <dbReference type="Proteomes" id="UP001303647"/>
    </source>
</evidence>
<evidence type="ECO:0000256" key="4">
    <source>
        <dbReference type="ARBA" id="ARBA00013795"/>
    </source>
</evidence>
<comment type="function">
    <text evidence="12">Mannosyltransferase involved in glycosylphosphatidylinositol-anchor biosynthesis.</text>
</comment>
<keyword evidence="8 12" id="KW-0812">Transmembrane</keyword>
<comment type="similarity">
    <text evidence="3 12">Belongs to the PIGV family.</text>
</comment>
<evidence type="ECO:0000256" key="10">
    <source>
        <dbReference type="ARBA" id="ARBA00022989"/>
    </source>
</evidence>
<evidence type="ECO:0000256" key="6">
    <source>
        <dbReference type="ARBA" id="ARBA00022676"/>
    </source>
</evidence>
<keyword evidence="11 12" id="KW-0472">Membrane</keyword>
<feature type="transmembrane region" description="Helical" evidence="12">
    <location>
        <begin position="431"/>
        <end position="450"/>
    </location>
</feature>
<protein>
    <recommendedName>
        <fullName evidence="4 12">GPI mannosyltransferase 2</fullName>
        <ecNumber evidence="12">2.4.1.-</ecNumber>
    </recommendedName>
</protein>
<sequence length="453" mass="48697">MPRPRVGAKDGAHPHLNPYRTLVASFVAWKLFLFTVVLGSILAGNAYDTSADLLLQGGGGRDDCHAEDLPLTGLGTRLITRLSSWDAIYFTSIACRGYRFEQEWAFGAGLPFTVRSLLRGLGYLGVTGPSAADGWPVPEALAGIAVANTAHLLSTLVLYCLGRVVWRDQTLSLVAALLHIISPAGLFLSAPYAESSYALLAFSGFLLFALGCRAEGSPTRRDLYTIAAGAFFGLATAFRSNGILNGLPFAVEVLRHLPTLLRSPTDTLRRLLALGVGGALVAAGSVGPQTAAYLRFCSGASGALPRPWCHGYLPSIFTFVQQHYWNVGFLRYWTLSNLPLFLLAGPMLVILVKSGTEMLRGRNLVTADTPAESTRLLSLVQSAAAAEVLLAVLAATTYHVQIITRISSGYPMWHWWLAGHLVRGEKTGSRIVMFMVLYASIQGALFASFLPPA</sequence>
<keyword evidence="9 12" id="KW-0256">Endoplasmic reticulum</keyword>
<feature type="transmembrane region" description="Helical" evidence="12">
    <location>
        <begin position="271"/>
        <end position="296"/>
    </location>
</feature>
<dbReference type="EC" id="2.4.1.-" evidence="12"/>
<feature type="transmembrane region" description="Helical" evidence="12">
    <location>
        <begin position="196"/>
        <end position="214"/>
    </location>
</feature>
<dbReference type="PANTHER" id="PTHR12468">
    <property type="entry name" value="GPI MANNOSYLTRANSFERASE 2"/>
    <property type="match status" value="1"/>
</dbReference>
<evidence type="ECO:0000256" key="8">
    <source>
        <dbReference type="ARBA" id="ARBA00022692"/>
    </source>
</evidence>
<keyword evidence="6 12" id="KW-0328">Glycosyltransferase</keyword>